<proteinExistence type="predicted"/>
<protein>
    <recommendedName>
        <fullName evidence="3">Receptor ligand binding region domain-containing protein</fullName>
    </recommendedName>
</protein>
<accession>W7J085</accession>
<dbReference type="PATRIC" id="fig|909613.9.peg.2385"/>
<dbReference type="SUPFAM" id="SSF53822">
    <property type="entry name" value="Periplasmic binding protein-like I"/>
    <property type="match status" value="1"/>
</dbReference>
<comment type="caution">
    <text evidence="1">The sequence shown here is derived from an EMBL/GenBank/DDBJ whole genome shotgun (WGS) entry which is preliminary data.</text>
</comment>
<evidence type="ECO:0000313" key="1">
    <source>
        <dbReference type="EMBL" id="EWC62392.1"/>
    </source>
</evidence>
<dbReference type="InterPro" id="IPR028082">
    <property type="entry name" value="Peripla_BP_I"/>
</dbReference>
<dbReference type="OrthoDB" id="3440574at2"/>
<reference evidence="1 2" key="1">
    <citation type="journal article" date="2014" name="Genome Announc.">
        <title>Draft Genome Sequence of the Antitrypanosomally Active Sponge-Associated Bacterium Actinokineospora sp. Strain EG49.</title>
        <authorList>
            <person name="Harjes J."/>
            <person name="Ryu T."/>
            <person name="Abdelmohsen U.R."/>
            <person name="Moitinho-Silva L."/>
            <person name="Horn H."/>
            <person name="Ravasi T."/>
            <person name="Hentschel U."/>
        </authorList>
    </citation>
    <scope>NUCLEOTIDE SEQUENCE [LARGE SCALE GENOMIC DNA]</scope>
    <source>
        <strain evidence="1 2">EG49</strain>
    </source>
</reference>
<evidence type="ECO:0008006" key="3">
    <source>
        <dbReference type="Google" id="ProtNLM"/>
    </source>
</evidence>
<evidence type="ECO:0000313" key="2">
    <source>
        <dbReference type="Proteomes" id="UP000019277"/>
    </source>
</evidence>
<dbReference type="RefSeq" id="WP_052021042.1">
    <property type="nucleotide sequence ID" value="NZ_AYXG01000081.1"/>
</dbReference>
<dbReference type="STRING" id="909613.UO65_2379"/>
<keyword evidence="2" id="KW-1185">Reference proteome</keyword>
<gene>
    <name evidence="1" type="ORF">UO65_2379</name>
</gene>
<sequence length="894" mass="98299">MTTDAAPRVPARRRFRGLSNLVGLLIGLVERPRWLGPKNSDLRGDRPLPLVCLVGPSGADVLDGLAEGMSGRTRKPPFARVVAEKGSEQPDEPGDRQPVLPLLEQLRQGLRLPVYGSTRRARFRHYHLVDWLTRRSAGKAVQRDETFPTVQALREWHTKGRPAALSPETGGDSIWLRLLTLVPDLLRLARFGLWRTFGEPRWLMRQPFMMPGHSTRFVDFADRLADDRRGRESATQVEKLLVHAFLQDLRAEFRPRRLRPRRWRHTSYVVVLLDGLTQGNGGWKLLRLINDVRNESTEHDPLLVVATAQRKPDDLRPGEAPWRAQEAGAALEAWENGLPVGRQKLSADARFLFLSIPDPGGDGPSDADDAAWRTWDGHQSPRPPVLARPWALVLTFALVVAALVSTVGLPAAQRYRNDCLPLSIGDGVAVRWMDDLDECVGYSDDASQVFGTDERLKRAQRDVFASNRVAEDLHEVSGRPLVSLVYFGDLTHAEESPGTDASIAEELEGLHIQQRALNVENYDRPLLRIVVANGGEGMRTARRVVDDLLLPMIDDDPSVLGVVNLGLTTDATESALGALGDHGVPVVATTLTGTVLPSLSPLYFQLVPPNGTQARAVAGYAATLGVRRVMVYHPDLSDNYLRTLVEESANALRERGIFSTPSSWGDQVGEIVPACGADTMLFYAGRENDFRNFLIKVVTTCGKPGQEQPIVVGDDTVSRFMAQQSVRQDINLAGRPASFVSLAPRVVLAEGKCRPGGTGEADDQALTAFCEGYRKLPEDKRSGRPWPGERVGLAYDAAGLFVHAVELNQQRRRVPDPLDVPSTTQPPYSPNRGAIAHEMRGFKDYQGATGTIDFTTSATGATRPVGILTVDNVGDDNALPRCAYEYENNVGKSC</sequence>
<dbReference type="eggNOG" id="COG0683">
    <property type="taxonomic scope" value="Bacteria"/>
</dbReference>
<organism evidence="1 2">
    <name type="scientific">Actinokineospora spheciospongiae</name>
    <dbReference type="NCBI Taxonomy" id="909613"/>
    <lineage>
        <taxon>Bacteria</taxon>
        <taxon>Bacillati</taxon>
        <taxon>Actinomycetota</taxon>
        <taxon>Actinomycetes</taxon>
        <taxon>Pseudonocardiales</taxon>
        <taxon>Pseudonocardiaceae</taxon>
        <taxon>Actinokineospora</taxon>
    </lineage>
</organism>
<name>W7J085_9PSEU</name>
<dbReference type="EMBL" id="AYXG01000081">
    <property type="protein sequence ID" value="EWC62392.1"/>
    <property type="molecule type" value="Genomic_DNA"/>
</dbReference>
<dbReference type="Gene3D" id="3.40.50.2300">
    <property type="match status" value="2"/>
</dbReference>
<dbReference type="AlphaFoldDB" id="W7J085"/>
<dbReference type="Proteomes" id="UP000019277">
    <property type="component" value="Unassembled WGS sequence"/>
</dbReference>